<feature type="chain" id="PRO_5045933111" evidence="2">
    <location>
        <begin position="20"/>
        <end position="326"/>
    </location>
</feature>
<reference evidence="3 4" key="1">
    <citation type="journal article" date="2017" name="Int. J. Syst. Evol. Microbiol.">
        <title>Solibacillus kalamii sp. nov., isolated from a high-efficiency particulate arrestance filter system used in the International Space Station.</title>
        <authorList>
            <person name="Checinska Sielaff A."/>
            <person name="Kumar R.M."/>
            <person name="Pal D."/>
            <person name="Mayilraj S."/>
            <person name="Venkateswaran K."/>
        </authorList>
    </citation>
    <scope>NUCLEOTIDE SEQUENCE [LARGE SCALE GENOMIC DNA]</scope>
    <source>
        <strain evidence="3 4">ISSFR-015</strain>
    </source>
</reference>
<comment type="caution">
    <text evidence="3">The sequence shown here is derived from an EMBL/GenBank/DDBJ whole genome shotgun (WGS) entry which is preliminary data.</text>
</comment>
<evidence type="ECO:0000313" key="4">
    <source>
        <dbReference type="Proteomes" id="UP000196594"/>
    </source>
</evidence>
<proteinExistence type="predicted"/>
<dbReference type="PANTHER" id="PTHR33376">
    <property type="match status" value="1"/>
</dbReference>
<evidence type="ECO:0000256" key="2">
    <source>
        <dbReference type="SAM" id="SignalP"/>
    </source>
</evidence>
<dbReference type="InterPro" id="IPR004682">
    <property type="entry name" value="TRAP_DctP"/>
</dbReference>
<dbReference type="Pfam" id="PF03480">
    <property type="entry name" value="DctP"/>
    <property type="match status" value="1"/>
</dbReference>
<dbReference type="EMBL" id="NHNT01000001">
    <property type="protein sequence ID" value="OUZ40507.1"/>
    <property type="molecule type" value="Genomic_DNA"/>
</dbReference>
<protein>
    <submittedName>
        <fullName evidence="3">C4-dicarboxylate ABC transporter</fullName>
    </submittedName>
</protein>
<dbReference type="RefSeq" id="WP_087615431.1">
    <property type="nucleotide sequence ID" value="NZ_JAFBEY010000002.1"/>
</dbReference>
<evidence type="ECO:0000256" key="1">
    <source>
        <dbReference type="ARBA" id="ARBA00022729"/>
    </source>
</evidence>
<dbReference type="PANTHER" id="PTHR33376:SF2">
    <property type="entry name" value="DICARBOXYLATE-BINDING PERIPLASMIC PROTEIN"/>
    <property type="match status" value="1"/>
</dbReference>
<sequence>MKTKGVLMLLLALTIFLTACNSSEEAQTIILAENQVDDYPTSVGDYEFARLIEEKTNGRYKVEVYTGGQLGDEKSAIELMQVGAIELARVNGSPLMEFSESLGVLSLPYLFSDDEHKWEVLNGEIGETLLDGLSESNLQGLAFYDSGNRHFYNAVREVKSPEDLAGLKIRVQQSSLNIDMVEALGASATAMSYGEVYSAIQTGVIDGAENNFPSYYTTNHFEVAKYITMDGHSGVPEVLTASKAFWDTLSDEDKEIFKEAALESQVVQRKAWAELEEESLREAQNAGNTVTVIDDVTPWQEAVQPIYTKYGEQFKKNLEKIQSLVK</sequence>
<accession>A0ABX3ZM04</accession>
<dbReference type="CDD" id="cd13671">
    <property type="entry name" value="PBP2_TRAP_SBP_like_3"/>
    <property type="match status" value="1"/>
</dbReference>
<dbReference type="PIRSF" id="PIRSF006470">
    <property type="entry name" value="DctB"/>
    <property type="match status" value="1"/>
</dbReference>
<dbReference type="NCBIfam" id="TIGR00787">
    <property type="entry name" value="dctP"/>
    <property type="match status" value="1"/>
</dbReference>
<dbReference type="Proteomes" id="UP000196594">
    <property type="component" value="Unassembled WGS sequence"/>
</dbReference>
<dbReference type="PROSITE" id="PS51257">
    <property type="entry name" value="PROKAR_LIPOPROTEIN"/>
    <property type="match status" value="1"/>
</dbReference>
<evidence type="ECO:0000313" key="3">
    <source>
        <dbReference type="EMBL" id="OUZ40507.1"/>
    </source>
</evidence>
<dbReference type="Gene3D" id="3.40.190.170">
    <property type="entry name" value="Bacterial extracellular solute-binding protein, family 7"/>
    <property type="match status" value="1"/>
</dbReference>
<organism evidence="3 4">
    <name type="scientific">Solibacillus kalamii</name>
    <dbReference type="NCBI Taxonomy" id="1748298"/>
    <lineage>
        <taxon>Bacteria</taxon>
        <taxon>Bacillati</taxon>
        <taxon>Bacillota</taxon>
        <taxon>Bacilli</taxon>
        <taxon>Bacillales</taxon>
        <taxon>Caryophanaceae</taxon>
        <taxon>Solibacillus</taxon>
    </lineage>
</organism>
<keyword evidence="4" id="KW-1185">Reference proteome</keyword>
<gene>
    <name evidence="3" type="ORF">CBM15_01200</name>
</gene>
<dbReference type="InterPro" id="IPR018389">
    <property type="entry name" value="DctP_fam"/>
</dbReference>
<keyword evidence="1 2" id="KW-0732">Signal</keyword>
<name>A0ABX3ZM04_9BACL</name>
<feature type="signal peptide" evidence="2">
    <location>
        <begin position="1"/>
        <end position="19"/>
    </location>
</feature>
<dbReference type="InterPro" id="IPR038404">
    <property type="entry name" value="TRAP_DctP_sf"/>
</dbReference>
<dbReference type="NCBIfam" id="NF037995">
    <property type="entry name" value="TRAP_S1"/>
    <property type="match status" value="1"/>
</dbReference>